<protein>
    <recommendedName>
        <fullName evidence="9">Membrane transporter</fullName>
    </recommendedName>
</protein>
<dbReference type="GO" id="GO:0016020">
    <property type="term" value="C:membrane"/>
    <property type="evidence" value="ECO:0007669"/>
    <property type="project" value="UniProtKB-SubCell"/>
</dbReference>
<comment type="caution">
    <text evidence="7">The sequence shown here is derived from an EMBL/GenBank/DDBJ whole genome shotgun (WGS) entry which is preliminary data.</text>
</comment>
<evidence type="ECO:0000256" key="4">
    <source>
        <dbReference type="ARBA" id="ARBA00022989"/>
    </source>
</evidence>
<accession>A0AAN4ZKN8</accession>
<dbReference type="SUPFAM" id="SSF103473">
    <property type="entry name" value="MFS general substrate transporter"/>
    <property type="match status" value="1"/>
</dbReference>
<gene>
    <name evidence="7" type="ORF">PMAYCL1PPCAC_10348</name>
</gene>
<organism evidence="7 8">
    <name type="scientific">Pristionchus mayeri</name>
    <dbReference type="NCBI Taxonomy" id="1317129"/>
    <lineage>
        <taxon>Eukaryota</taxon>
        <taxon>Metazoa</taxon>
        <taxon>Ecdysozoa</taxon>
        <taxon>Nematoda</taxon>
        <taxon>Chromadorea</taxon>
        <taxon>Rhabditida</taxon>
        <taxon>Rhabditina</taxon>
        <taxon>Diplogasteromorpha</taxon>
        <taxon>Diplogasteroidea</taxon>
        <taxon>Neodiplogasteridae</taxon>
        <taxon>Pristionchus</taxon>
    </lineage>
</organism>
<sequence length="347" mass="38128">IKMHDSRYSLIVAIVLGIAHMCMFVGYDTGSFIGESVLHSVHDRRPAEMDEDAGYYGQAIVNAFNMLGHIIAPAVLCIINAKWSMFIGSVFFTLSFASSILMNELVVYVSSAFLGLLYAVFSAGYSRYLTQISTEATIAKNNRLEWSITNLSTLFGSFLYIPATLMELKSSEPSIYREYSDTQIRIIYGAFAVIGIISNVIFGFLPNRSVEGSIASERSVQEKGGKASKMVGSVKLTLLSFFDPLVLQLSPHFIYVGWQNSVWLSIYPTTLQFTESLSQNVLVIAYYGITFSAGSFIMGTLTGPLSRRFARFGQTPCLALAGGLQLICGILIFLSTPNLSTIEPNDD</sequence>
<evidence type="ECO:0000256" key="1">
    <source>
        <dbReference type="ARBA" id="ARBA00004141"/>
    </source>
</evidence>
<dbReference type="InterPro" id="IPR010291">
    <property type="entry name" value="Ion_channel_UNC-93"/>
</dbReference>
<name>A0AAN4ZKN8_9BILA</name>
<feature type="transmembrane region" description="Helical" evidence="6">
    <location>
        <begin position="7"/>
        <end position="27"/>
    </location>
</feature>
<feature type="transmembrane region" description="Helical" evidence="6">
    <location>
        <begin position="83"/>
        <end position="101"/>
    </location>
</feature>
<feature type="transmembrane region" description="Helical" evidence="6">
    <location>
        <begin position="107"/>
        <end position="125"/>
    </location>
</feature>
<evidence type="ECO:0000313" key="8">
    <source>
        <dbReference type="Proteomes" id="UP001328107"/>
    </source>
</evidence>
<dbReference type="PANTHER" id="PTHR23294">
    <property type="entry name" value="ET TRANSLATION PRODUCT-RELATED"/>
    <property type="match status" value="1"/>
</dbReference>
<feature type="transmembrane region" description="Helical" evidence="6">
    <location>
        <begin position="317"/>
        <end position="336"/>
    </location>
</feature>
<feature type="transmembrane region" description="Helical" evidence="6">
    <location>
        <begin position="55"/>
        <end position="76"/>
    </location>
</feature>
<dbReference type="EMBL" id="BTRK01000003">
    <property type="protein sequence ID" value="GMR40153.1"/>
    <property type="molecule type" value="Genomic_DNA"/>
</dbReference>
<evidence type="ECO:0000256" key="5">
    <source>
        <dbReference type="ARBA" id="ARBA00023136"/>
    </source>
</evidence>
<evidence type="ECO:0000256" key="3">
    <source>
        <dbReference type="ARBA" id="ARBA00022692"/>
    </source>
</evidence>
<keyword evidence="8" id="KW-1185">Reference proteome</keyword>
<feature type="non-terminal residue" evidence="7">
    <location>
        <position position="347"/>
    </location>
</feature>
<dbReference type="InterPro" id="IPR051617">
    <property type="entry name" value="UNC-93-like_regulator"/>
</dbReference>
<keyword evidence="5 6" id="KW-0472">Membrane</keyword>
<dbReference type="Proteomes" id="UP001328107">
    <property type="component" value="Unassembled WGS sequence"/>
</dbReference>
<proteinExistence type="inferred from homology"/>
<comment type="similarity">
    <text evidence="2">Belongs to the unc-93 family.</text>
</comment>
<dbReference type="InterPro" id="IPR036259">
    <property type="entry name" value="MFS_trans_sf"/>
</dbReference>
<comment type="subcellular location">
    <subcellularLocation>
        <location evidence="1">Membrane</location>
        <topology evidence="1">Multi-pass membrane protein</topology>
    </subcellularLocation>
</comment>
<dbReference type="PANTHER" id="PTHR23294:SF18">
    <property type="entry name" value="UNC93-LIKE PROTEIN MFSD11"/>
    <property type="match status" value="1"/>
</dbReference>
<feature type="transmembrane region" description="Helical" evidence="6">
    <location>
        <begin position="186"/>
        <end position="205"/>
    </location>
</feature>
<feature type="transmembrane region" description="Helical" evidence="6">
    <location>
        <begin position="284"/>
        <end position="305"/>
    </location>
</feature>
<feature type="transmembrane region" description="Helical" evidence="6">
    <location>
        <begin position="146"/>
        <end position="166"/>
    </location>
</feature>
<feature type="transmembrane region" description="Helical" evidence="6">
    <location>
        <begin position="236"/>
        <end position="258"/>
    </location>
</feature>
<dbReference type="Gene3D" id="1.20.1250.20">
    <property type="entry name" value="MFS general substrate transporter like domains"/>
    <property type="match status" value="1"/>
</dbReference>
<evidence type="ECO:0000313" key="7">
    <source>
        <dbReference type="EMBL" id="GMR40153.1"/>
    </source>
</evidence>
<keyword evidence="4 6" id="KW-1133">Transmembrane helix</keyword>
<dbReference type="AlphaFoldDB" id="A0AAN4ZKN8"/>
<evidence type="ECO:0008006" key="9">
    <source>
        <dbReference type="Google" id="ProtNLM"/>
    </source>
</evidence>
<keyword evidence="3 6" id="KW-0812">Transmembrane</keyword>
<dbReference type="Pfam" id="PF05978">
    <property type="entry name" value="UNC-93"/>
    <property type="match status" value="1"/>
</dbReference>
<feature type="non-terminal residue" evidence="7">
    <location>
        <position position="1"/>
    </location>
</feature>
<evidence type="ECO:0000256" key="2">
    <source>
        <dbReference type="ARBA" id="ARBA00009172"/>
    </source>
</evidence>
<reference evidence="8" key="1">
    <citation type="submission" date="2022-10" db="EMBL/GenBank/DDBJ databases">
        <title>Genome assembly of Pristionchus species.</title>
        <authorList>
            <person name="Yoshida K."/>
            <person name="Sommer R.J."/>
        </authorList>
    </citation>
    <scope>NUCLEOTIDE SEQUENCE [LARGE SCALE GENOMIC DNA]</scope>
    <source>
        <strain evidence="8">RS5460</strain>
    </source>
</reference>
<evidence type="ECO:0000256" key="6">
    <source>
        <dbReference type="SAM" id="Phobius"/>
    </source>
</evidence>